<name>B9WLS0_CANDC</name>
<dbReference type="GeneID" id="8050145"/>
<dbReference type="Pfam" id="PF09495">
    <property type="entry name" value="DUF2462"/>
    <property type="match status" value="1"/>
</dbReference>
<evidence type="ECO:0000313" key="2">
    <source>
        <dbReference type="CGD" id="CAL0000165014"/>
    </source>
</evidence>
<feature type="region of interest" description="Disordered" evidence="1">
    <location>
        <begin position="71"/>
        <end position="96"/>
    </location>
</feature>
<dbReference type="AlphaFoldDB" id="B9WLS0"/>
<feature type="region of interest" description="Disordered" evidence="1">
    <location>
        <begin position="1"/>
        <end position="30"/>
    </location>
</feature>
<feature type="compositionally biased region" description="Basic and acidic residues" evidence="1">
    <location>
        <begin position="71"/>
        <end position="82"/>
    </location>
</feature>
<dbReference type="Proteomes" id="UP000002605">
    <property type="component" value="Chromosome R"/>
</dbReference>
<evidence type="ECO:0000313" key="3">
    <source>
        <dbReference type="EMBL" id="CAX40032.1"/>
    </source>
</evidence>
<reference evidence="3 4" key="1">
    <citation type="journal article" date="2009" name="Genome Res.">
        <title>Comparative genomics of the fungal pathogens Candida dubliniensis and Candida albicans.</title>
        <authorList>
            <person name="Jackson A.P."/>
            <person name="Gamble J.A."/>
            <person name="Yeomans T."/>
            <person name="Moran G.P."/>
            <person name="Saunders D."/>
            <person name="Harris D."/>
            <person name="Aslett M."/>
            <person name="Barrell J.F."/>
            <person name="Butler G."/>
            <person name="Citiulo F."/>
            <person name="Coleman D.C."/>
            <person name="de Groot P.W.J."/>
            <person name="Goodwin T.J."/>
            <person name="Quail M.A."/>
            <person name="McQuillan J."/>
            <person name="Munro C.A."/>
            <person name="Pain A."/>
            <person name="Poulter R.T."/>
            <person name="Rajandream M.A."/>
            <person name="Renauld H."/>
            <person name="Spiering M.J."/>
            <person name="Tivey A."/>
            <person name="Gow N.A.R."/>
            <person name="Barrell B."/>
            <person name="Sullivan D.J."/>
            <person name="Berriman M."/>
        </authorList>
    </citation>
    <scope>NUCLEOTIDE SEQUENCE [LARGE SCALE GENOMIC DNA]</scope>
    <source>
        <strain evidence="4">CD36 / ATCC MYA-646 / CBS 7987 / NCPF 3949 / NRRL Y-17841</strain>
    </source>
</reference>
<organism evidence="3 4">
    <name type="scientific">Candida dubliniensis (strain CD36 / ATCC MYA-646 / CBS 7987 / NCPF 3949 / NRRL Y-17841)</name>
    <name type="common">Yeast</name>
    <dbReference type="NCBI Taxonomy" id="573826"/>
    <lineage>
        <taxon>Eukaryota</taxon>
        <taxon>Fungi</taxon>
        <taxon>Dikarya</taxon>
        <taxon>Ascomycota</taxon>
        <taxon>Saccharomycotina</taxon>
        <taxon>Pichiomycetes</taxon>
        <taxon>Debaryomycetaceae</taxon>
        <taxon>Candida/Lodderomyces clade</taxon>
        <taxon>Candida</taxon>
    </lineage>
</organism>
<dbReference type="HOGENOM" id="CLU_157438_0_0_1"/>
<keyword evidence="4" id="KW-1185">Reference proteome</keyword>
<protein>
    <submittedName>
        <fullName evidence="3">Uncharacterized protein</fullName>
    </submittedName>
</protein>
<accession>B9WLS0</accession>
<evidence type="ECO:0000313" key="4">
    <source>
        <dbReference type="Proteomes" id="UP000002605"/>
    </source>
</evidence>
<dbReference type="OrthoDB" id="5239630at2759"/>
<dbReference type="VEuPathDB" id="FungiDB:CD36_30120"/>
<dbReference type="EMBL" id="FM992695">
    <property type="protein sequence ID" value="CAX40032.1"/>
    <property type="molecule type" value="Genomic_DNA"/>
</dbReference>
<dbReference type="eggNOG" id="ENOG502S53E">
    <property type="taxonomic scope" value="Eukaryota"/>
</dbReference>
<proteinExistence type="predicted"/>
<dbReference type="InterPro" id="IPR019034">
    <property type="entry name" value="UPF0390"/>
</dbReference>
<dbReference type="RefSeq" id="XP_002422031.1">
    <property type="nucleotide sequence ID" value="XM_002421986.1"/>
</dbReference>
<dbReference type="KEGG" id="cdu:CD36_30120"/>
<feature type="compositionally biased region" description="Basic residues" evidence="1">
    <location>
        <begin position="8"/>
        <end position="22"/>
    </location>
</feature>
<dbReference type="CGD" id="CAL0000165014">
    <property type="gene designation" value="Cd36_30120"/>
</dbReference>
<evidence type="ECO:0000256" key="1">
    <source>
        <dbReference type="SAM" id="MobiDB-lite"/>
    </source>
</evidence>
<sequence length="96" mass="10882">MVQGNLKLKSKQSNRITKKQQNPKKAAPKIIKPKKTIAKESLKLTKIHSGQLMKSTEKLIASRVGHLELIKGSRRQVEKENKQASNNNNNNNNKKK</sequence>
<gene>
    <name evidence="2" type="ordered locus">Cd36_30120</name>
    <name evidence="3" type="ORF">CD36_30120</name>
</gene>
<feature type="compositionally biased region" description="Low complexity" evidence="1">
    <location>
        <begin position="86"/>
        <end position="96"/>
    </location>
</feature>